<feature type="chain" id="PRO_5018163338" evidence="2">
    <location>
        <begin position="24"/>
        <end position="275"/>
    </location>
</feature>
<reference evidence="5" key="2">
    <citation type="journal article" date="2017" name="Plant Physiol. Biochem.">
        <title>Differential oxidative and antioxidative response of duckweed Lemna minor toward plant growth promoting/inhibiting bacteria.</title>
        <authorList>
            <person name="Ishizawa H."/>
            <person name="Kuroda M."/>
            <person name="Morikawa M."/>
            <person name="Ike M."/>
        </authorList>
    </citation>
    <scope>NUCLEOTIDE SEQUENCE [LARGE SCALE GENOMIC DNA]</scope>
    <source>
        <strain evidence="5">M6</strain>
    </source>
</reference>
<dbReference type="GO" id="GO:0004553">
    <property type="term" value="F:hydrolase activity, hydrolyzing O-glycosyl compounds"/>
    <property type="evidence" value="ECO:0007669"/>
    <property type="project" value="InterPro"/>
</dbReference>
<dbReference type="SUPFAM" id="SSF49899">
    <property type="entry name" value="Concanavalin A-like lectins/glucanases"/>
    <property type="match status" value="1"/>
</dbReference>
<dbReference type="EMBL" id="AP018828">
    <property type="protein sequence ID" value="BBF81699.1"/>
    <property type="molecule type" value="Genomic_DNA"/>
</dbReference>
<dbReference type="PANTHER" id="PTHR10963:SF55">
    <property type="entry name" value="GLYCOSIDE HYDROLASE FAMILY 16 PROTEIN"/>
    <property type="match status" value="1"/>
</dbReference>
<evidence type="ECO:0000256" key="1">
    <source>
        <dbReference type="ARBA" id="ARBA00006865"/>
    </source>
</evidence>
<accession>A0A3G9GB01</accession>
<name>A0A3G9GB01_9CAUL</name>
<dbReference type="PROSITE" id="PS51762">
    <property type="entry name" value="GH16_2"/>
    <property type="match status" value="1"/>
</dbReference>
<evidence type="ECO:0000313" key="5">
    <source>
        <dbReference type="Proteomes" id="UP000278756"/>
    </source>
</evidence>
<organism evidence="4 5">
    <name type="scientific">Asticcacaulis excentricus</name>
    <dbReference type="NCBI Taxonomy" id="78587"/>
    <lineage>
        <taxon>Bacteria</taxon>
        <taxon>Pseudomonadati</taxon>
        <taxon>Pseudomonadota</taxon>
        <taxon>Alphaproteobacteria</taxon>
        <taxon>Caulobacterales</taxon>
        <taxon>Caulobacteraceae</taxon>
        <taxon>Asticcacaulis</taxon>
    </lineage>
</organism>
<feature type="domain" description="GH16" evidence="3">
    <location>
        <begin position="23"/>
        <end position="275"/>
    </location>
</feature>
<evidence type="ECO:0000256" key="2">
    <source>
        <dbReference type="SAM" id="SignalP"/>
    </source>
</evidence>
<dbReference type="CDD" id="cd08023">
    <property type="entry name" value="GH16_laminarinase_like"/>
    <property type="match status" value="1"/>
</dbReference>
<dbReference type="Proteomes" id="UP000278756">
    <property type="component" value="Chromosome 2"/>
</dbReference>
<dbReference type="Pfam" id="PF00722">
    <property type="entry name" value="Glyco_hydro_16"/>
    <property type="match status" value="1"/>
</dbReference>
<comment type="similarity">
    <text evidence="1">Belongs to the glycosyl hydrolase 16 family.</text>
</comment>
<sequence>MLKSLILSAMTLTALSGANETRAADATSPVPAGYMLDWAEEFNTPGLPDVKTWVYDTQANRSGWYNNEKQYYAAERLENSEVKDGTLRITARKERLSDRADYGGQDYSSARLITRGKVSFLYGFYEIRAKMPCGQGSWPAIWMLGTDAGWPDGGEIDIMEHVGKTPGRTFGTVHNRYTINSVGGSGNGNGIDVPDACTAFHKYQLLWTPQKLDFFVDGQHFHTYVKTDKPGAWPFDKPQFLLLNLAIGGNMAGEVDDGIFPRTFEVDYVRVWKKR</sequence>
<dbReference type="GO" id="GO:0005975">
    <property type="term" value="P:carbohydrate metabolic process"/>
    <property type="evidence" value="ECO:0007669"/>
    <property type="project" value="InterPro"/>
</dbReference>
<dbReference type="OrthoDB" id="9809583at2"/>
<dbReference type="InterPro" id="IPR050546">
    <property type="entry name" value="Glycosyl_Hydrlase_16"/>
</dbReference>
<dbReference type="RefSeq" id="WP_126423203.1">
    <property type="nucleotide sequence ID" value="NZ_AP018828.1"/>
</dbReference>
<dbReference type="InterPro" id="IPR013320">
    <property type="entry name" value="ConA-like_dom_sf"/>
</dbReference>
<dbReference type="AlphaFoldDB" id="A0A3G9GB01"/>
<feature type="signal peptide" evidence="2">
    <location>
        <begin position="1"/>
        <end position="23"/>
    </location>
</feature>
<dbReference type="Gene3D" id="2.60.120.200">
    <property type="match status" value="1"/>
</dbReference>
<proteinExistence type="inferred from homology"/>
<protein>
    <submittedName>
        <fullName evidence="4">Beta-glucanase</fullName>
    </submittedName>
</protein>
<evidence type="ECO:0000259" key="3">
    <source>
        <dbReference type="PROSITE" id="PS51762"/>
    </source>
</evidence>
<reference evidence="5" key="1">
    <citation type="journal article" date="2017" name="Biotechnol. Biofuels">
        <title>Evaluation of environmental bacterial communities as a factor affecting the growth of duckweed Lemna minor.</title>
        <authorList>
            <person name="Ishizawa H."/>
            <person name="Kuroda M."/>
            <person name="Morikawa M."/>
            <person name="Ike M."/>
        </authorList>
    </citation>
    <scope>NUCLEOTIDE SEQUENCE [LARGE SCALE GENOMIC DNA]</scope>
    <source>
        <strain evidence="5">M6</strain>
    </source>
</reference>
<gene>
    <name evidence="4" type="ORF">EM6_2301</name>
</gene>
<dbReference type="InterPro" id="IPR000757">
    <property type="entry name" value="Beta-glucanase-like"/>
</dbReference>
<evidence type="ECO:0000313" key="4">
    <source>
        <dbReference type="EMBL" id="BBF81699.1"/>
    </source>
</evidence>
<keyword evidence="2" id="KW-0732">Signal</keyword>
<dbReference type="PANTHER" id="PTHR10963">
    <property type="entry name" value="GLYCOSYL HYDROLASE-RELATED"/>
    <property type="match status" value="1"/>
</dbReference>